<keyword evidence="3" id="KW-1185">Reference proteome</keyword>
<organism evidence="2 3">
    <name type="scientific">Populus trichocarpa</name>
    <name type="common">Western balsam poplar</name>
    <name type="synonym">Populus balsamifera subsp. trichocarpa</name>
    <dbReference type="NCBI Taxonomy" id="3694"/>
    <lineage>
        <taxon>Eukaryota</taxon>
        <taxon>Viridiplantae</taxon>
        <taxon>Streptophyta</taxon>
        <taxon>Embryophyta</taxon>
        <taxon>Tracheophyta</taxon>
        <taxon>Spermatophyta</taxon>
        <taxon>Magnoliopsida</taxon>
        <taxon>eudicotyledons</taxon>
        <taxon>Gunneridae</taxon>
        <taxon>Pentapetalae</taxon>
        <taxon>rosids</taxon>
        <taxon>fabids</taxon>
        <taxon>Malpighiales</taxon>
        <taxon>Salicaceae</taxon>
        <taxon>Saliceae</taxon>
        <taxon>Populus</taxon>
    </lineage>
</organism>
<dbReference type="Pfam" id="PF12937">
    <property type="entry name" value="F-box-like"/>
    <property type="match status" value="1"/>
</dbReference>
<dbReference type="InterPro" id="IPR044809">
    <property type="entry name" value="AUF1-like"/>
</dbReference>
<dbReference type="AlphaFoldDB" id="B9IPE1"/>
<accession>B9IPE1</accession>
<sequence>MRRSKSAKQSHNPNITVRRSERLADNFKKLPDDLILKILFKIQDDTKTLIRCSTVCKNLHSLVSKIDTVSLKFLCPNEGDDDDDDDDDVLLCSQSHHHIPQVAFPALMKVFANLNFLEIKLCSFPSSSNLHVSRLNCMIGDCDSIHCELIFAIQVGVLSSTRRSRNIPLKLNGKFDTSFAETMMFFLKKMVPHWPKTLKKVVILSANMQGSGSRGKVFIGEEELDNFVDLISTSMVYESWLNWLNNPKNVTYWRKDAQNDEHSWLRENVWILYGLGFPWVKDRVTTDIVVMESVVKELLGAFE</sequence>
<dbReference type="InterPro" id="IPR001810">
    <property type="entry name" value="F-box_dom"/>
</dbReference>
<dbReference type="Gene3D" id="1.20.1280.50">
    <property type="match status" value="1"/>
</dbReference>
<gene>
    <name evidence="2" type="ORF">POPTR_019G023500</name>
</gene>
<evidence type="ECO:0000313" key="3">
    <source>
        <dbReference type="Proteomes" id="UP000006729"/>
    </source>
</evidence>
<dbReference type="Gramene" id="Potri.019G023500.1.v4.1">
    <property type="protein sequence ID" value="Potri.019G023500.1.v4.1"/>
    <property type="gene ID" value="Potri.019G023500.v4.1"/>
</dbReference>
<dbReference type="PANTHER" id="PTHR31215">
    <property type="entry name" value="OS05G0510400 PROTEIN-RELATED"/>
    <property type="match status" value="1"/>
</dbReference>
<dbReference type="OrthoDB" id="856558at2759"/>
<evidence type="ECO:0000259" key="1">
    <source>
        <dbReference type="Pfam" id="PF12937"/>
    </source>
</evidence>
<proteinExistence type="predicted"/>
<protein>
    <recommendedName>
        <fullName evidence="1">F-box domain-containing protein</fullName>
    </recommendedName>
</protein>
<dbReference type="SUPFAM" id="SSF81383">
    <property type="entry name" value="F-box domain"/>
    <property type="match status" value="1"/>
</dbReference>
<dbReference type="InterPro" id="IPR036047">
    <property type="entry name" value="F-box-like_dom_sf"/>
</dbReference>
<name>B9IPE1_POPTR</name>
<reference evidence="2 3" key="1">
    <citation type="journal article" date="2006" name="Science">
        <title>The genome of black cottonwood, Populus trichocarpa (Torr. &amp; Gray).</title>
        <authorList>
            <person name="Tuskan G.A."/>
            <person name="Difazio S."/>
            <person name="Jansson S."/>
            <person name="Bohlmann J."/>
            <person name="Grigoriev I."/>
            <person name="Hellsten U."/>
            <person name="Putnam N."/>
            <person name="Ralph S."/>
            <person name="Rombauts S."/>
            <person name="Salamov A."/>
            <person name="Schein J."/>
            <person name="Sterck L."/>
            <person name="Aerts A."/>
            <person name="Bhalerao R.R."/>
            <person name="Bhalerao R.P."/>
            <person name="Blaudez D."/>
            <person name="Boerjan W."/>
            <person name="Brun A."/>
            <person name="Brunner A."/>
            <person name="Busov V."/>
            <person name="Campbell M."/>
            <person name="Carlson J."/>
            <person name="Chalot M."/>
            <person name="Chapman J."/>
            <person name="Chen G.L."/>
            <person name="Cooper D."/>
            <person name="Coutinho P.M."/>
            <person name="Couturier J."/>
            <person name="Covert S."/>
            <person name="Cronk Q."/>
            <person name="Cunningham R."/>
            <person name="Davis J."/>
            <person name="Degroeve S."/>
            <person name="Dejardin A."/>
            <person name="Depamphilis C."/>
            <person name="Detter J."/>
            <person name="Dirks B."/>
            <person name="Dubchak I."/>
            <person name="Duplessis S."/>
            <person name="Ehlting J."/>
            <person name="Ellis B."/>
            <person name="Gendler K."/>
            <person name="Goodstein D."/>
            <person name="Gribskov M."/>
            <person name="Grimwood J."/>
            <person name="Groover A."/>
            <person name="Gunter L."/>
            <person name="Hamberger B."/>
            <person name="Heinze B."/>
            <person name="Helariutta Y."/>
            <person name="Henrissat B."/>
            <person name="Holligan D."/>
            <person name="Holt R."/>
            <person name="Huang W."/>
            <person name="Islam-Faridi N."/>
            <person name="Jones S."/>
            <person name="Jones-Rhoades M."/>
            <person name="Jorgensen R."/>
            <person name="Joshi C."/>
            <person name="Kangasjarvi J."/>
            <person name="Karlsson J."/>
            <person name="Kelleher C."/>
            <person name="Kirkpatrick R."/>
            <person name="Kirst M."/>
            <person name="Kohler A."/>
            <person name="Kalluri U."/>
            <person name="Larimer F."/>
            <person name="Leebens-Mack J."/>
            <person name="Leple J.C."/>
            <person name="Locascio P."/>
            <person name="Lou Y."/>
            <person name="Lucas S."/>
            <person name="Martin F."/>
            <person name="Montanini B."/>
            <person name="Napoli C."/>
            <person name="Nelson D.R."/>
            <person name="Nelson C."/>
            <person name="Nieminen K."/>
            <person name="Nilsson O."/>
            <person name="Pereda V."/>
            <person name="Peter G."/>
            <person name="Philippe R."/>
            <person name="Pilate G."/>
            <person name="Poliakov A."/>
            <person name="Razumovskaya J."/>
            <person name="Richardson P."/>
            <person name="Rinaldi C."/>
            <person name="Ritland K."/>
            <person name="Rouze P."/>
            <person name="Ryaboy D."/>
            <person name="Schmutz J."/>
            <person name="Schrader J."/>
            <person name="Segerman B."/>
            <person name="Shin H."/>
            <person name="Siddiqui A."/>
            <person name="Sterky F."/>
            <person name="Terry A."/>
            <person name="Tsai C.J."/>
            <person name="Uberbacher E."/>
            <person name="Unneberg P."/>
            <person name="Vahala J."/>
            <person name="Wall K."/>
            <person name="Wessler S."/>
            <person name="Yang G."/>
            <person name="Yin T."/>
            <person name="Douglas C."/>
            <person name="Marra M."/>
            <person name="Sandberg G."/>
            <person name="Van de Peer Y."/>
            <person name="Rokhsar D."/>
        </authorList>
    </citation>
    <scope>NUCLEOTIDE SEQUENCE [LARGE SCALE GENOMIC DNA]</scope>
    <source>
        <strain evidence="3">cv. Nisqually</strain>
    </source>
</reference>
<evidence type="ECO:0000313" key="2">
    <source>
        <dbReference type="EMBL" id="PNS90040.1"/>
    </source>
</evidence>
<dbReference type="CDD" id="cd09917">
    <property type="entry name" value="F-box_SF"/>
    <property type="match status" value="1"/>
</dbReference>
<dbReference type="HOGENOM" id="CLU_068567_0_0_1"/>
<dbReference type="EMBL" id="CM009308">
    <property type="protein sequence ID" value="PNS90040.1"/>
    <property type="molecule type" value="Genomic_DNA"/>
</dbReference>
<feature type="domain" description="F-box" evidence="1">
    <location>
        <begin position="28"/>
        <end position="64"/>
    </location>
</feature>
<dbReference type="Proteomes" id="UP000006729">
    <property type="component" value="Chromosome 19"/>
</dbReference>